<keyword evidence="1" id="KW-1133">Transmembrane helix</keyword>
<keyword evidence="3" id="KW-1185">Reference proteome</keyword>
<name>A0A1C0YHK2_9BACL</name>
<feature type="transmembrane region" description="Helical" evidence="1">
    <location>
        <begin position="268"/>
        <end position="288"/>
    </location>
</feature>
<evidence type="ECO:0000313" key="3">
    <source>
        <dbReference type="Proteomes" id="UP000093199"/>
    </source>
</evidence>
<dbReference type="InterPro" id="IPR025450">
    <property type="entry name" value="YndJ-like"/>
</dbReference>
<dbReference type="Proteomes" id="UP000093199">
    <property type="component" value="Unassembled WGS sequence"/>
</dbReference>
<dbReference type="AlphaFoldDB" id="A0A1C0YHK2"/>
<accession>A0A1C0YHK2</accession>
<reference evidence="2 3" key="1">
    <citation type="submission" date="2016-07" db="EMBL/GenBank/DDBJ databases">
        <title>Caryophanon tenue genome sequencing.</title>
        <authorList>
            <person name="Verma A."/>
            <person name="Pal Y."/>
            <person name="Krishnamurthi S."/>
        </authorList>
    </citation>
    <scope>NUCLEOTIDE SEQUENCE [LARGE SCALE GENOMIC DNA]</scope>
    <source>
        <strain evidence="2 3">DSM 14152</strain>
    </source>
</reference>
<feature type="transmembrane region" description="Helical" evidence="1">
    <location>
        <begin position="202"/>
        <end position="220"/>
    </location>
</feature>
<feature type="transmembrane region" description="Helical" evidence="1">
    <location>
        <begin position="144"/>
        <end position="168"/>
    </location>
</feature>
<dbReference type="STRING" id="33978.A6M13_12640"/>
<gene>
    <name evidence="2" type="ORF">A6M13_12640</name>
</gene>
<feature type="transmembrane region" description="Helical" evidence="1">
    <location>
        <begin position="81"/>
        <end position="100"/>
    </location>
</feature>
<dbReference type="Pfam" id="PF14158">
    <property type="entry name" value="YndJ"/>
    <property type="match status" value="1"/>
</dbReference>
<feature type="transmembrane region" description="Helical" evidence="1">
    <location>
        <begin position="9"/>
        <end position="27"/>
    </location>
</feature>
<dbReference type="RefSeq" id="WP_066544516.1">
    <property type="nucleotide sequence ID" value="NZ_MASJ01000009.1"/>
</dbReference>
<sequence length="517" mass="57684">MLGRLPKPLTSPVTMVGLVCMSLLLVLRDATFFYYLTVAQLLYIPIVVQAITPLHTVHKGLFIAGQLAVTALFFTSNPVLISIYAITYLITTVMIASIGVRRFLQRGFTNIAEILIDIGLLYIAIGGCWFVAYHLQMDTGFSPIITWLTAIHFHYSACLLCITLGFIGRITQTTGFLWSSAVLAIGPLAVALGITVSVWIELIAVTAYVVAIFYMTWHLLSRQAPRLFRVSTLMAFFTLCLTICWSFLYASGRFSGSHAVSIPQMIAIHGTLNAILFGITVTIASIFAPPSTQRAHQFPRSAIRGQFQPSDKPHHALVDDFTELAPHAPIPREVQRFYEHTADYTLQASVKWSIWFRPFAAVFFIMSKGMQQLHLPLSRQTVTMNGTITRVDALADGRHQPRLWQRKIDDTIVFSAIYAVHYDDHQCYMNIALPLPKSVMHGILAVTSNGQTVQLTSDAPGDAGTYLTIGTYTCQLPLHEYFTVTDIGTHLEAVHRMTIFRIPFLTIDYTISRNKTS</sequence>
<evidence type="ECO:0008006" key="4">
    <source>
        <dbReference type="Google" id="ProtNLM"/>
    </source>
</evidence>
<organism evidence="2 3">
    <name type="scientific">Caryophanon tenue</name>
    <dbReference type="NCBI Taxonomy" id="33978"/>
    <lineage>
        <taxon>Bacteria</taxon>
        <taxon>Bacillati</taxon>
        <taxon>Bacillota</taxon>
        <taxon>Bacilli</taxon>
        <taxon>Bacillales</taxon>
        <taxon>Caryophanaceae</taxon>
        <taxon>Caryophanon</taxon>
    </lineage>
</organism>
<proteinExistence type="predicted"/>
<keyword evidence="1" id="KW-0812">Transmembrane</keyword>
<dbReference type="EMBL" id="MASJ01000009">
    <property type="protein sequence ID" value="OCS86656.1"/>
    <property type="molecule type" value="Genomic_DNA"/>
</dbReference>
<comment type="caution">
    <text evidence="2">The sequence shown here is derived from an EMBL/GenBank/DDBJ whole genome shotgun (WGS) entry which is preliminary data.</text>
</comment>
<keyword evidence="1" id="KW-0472">Membrane</keyword>
<evidence type="ECO:0000256" key="1">
    <source>
        <dbReference type="SAM" id="Phobius"/>
    </source>
</evidence>
<protein>
    <recommendedName>
        <fullName evidence="4">YndJ-like protein</fullName>
    </recommendedName>
</protein>
<feature type="transmembrane region" description="Helical" evidence="1">
    <location>
        <begin position="175"/>
        <end position="196"/>
    </location>
</feature>
<feature type="transmembrane region" description="Helical" evidence="1">
    <location>
        <begin position="227"/>
        <end position="248"/>
    </location>
</feature>
<dbReference type="OrthoDB" id="2614436at2"/>
<evidence type="ECO:0000313" key="2">
    <source>
        <dbReference type="EMBL" id="OCS86656.1"/>
    </source>
</evidence>
<feature type="transmembrane region" description="Helical" evidence="1">
    <location>
        <begin position="112"/>
        <end position="132"/>
    </location>
</feature>
<feature type="transmembrane region" description="Helical" evidence="1">
    <location>
        <begin position="33"/>
        <end position="52"/>
    </location>
</feature>